<dbReference type="Gene3D" id="3.40.109.10">
    <property type="entry name" value="NADH Oxidase"/>
    <property type="match status" value="1"/>
</dbReference>
<dbReference type="Pfam" id="PF00881">
    <property type="entry name" value="Nitroreductase"/>
    <property type="match status" value="1"/>
</dbReference>
<dbReference type="AlphaFoldDB" id="A0A1G2CWA5"/>
<dbReference type="Proteomes" id="UP000177122">
    <property type="component" value="Unassembled WGS sequence"/>
</dbReference>
<feature type="domain" description="Nitroreductase" evidence="7">
    <location>
        <begin position="10"/>
        <end position="182"/>
    </location>
</feature>
<evidence type="ECO:0000313" key="9">
    <source>
        <dbReference type="Proteomes" id="UP000177122"/>
    </source>
</evidence>
<evidence type="ECO:0000256" key="1">
    <source>
        <dbReference type="ARBA" id="ARBA00001917"/>
    </source>
</evidence>
<protein>
    <recommendedName>
        <fullName evidence="7">Nitroreductase domain-containing protein</fullName>
    </recommendedName>
</protein>
<keyword evidence="4" id="KW-0288">FMN</keyword>
<comment type="cofactor">
    <cofactor evidence="1">
        <name>FMN</name>
        <dbReference type="ChEBI" id="CHEBI:58210"/>
    </cofactor>
</comment>
<dbReference type="InterPro" id="IPR029479">
    <property type="entry name" value="Nitroreductase"/>
</dbReference>
<evidence type="ECO:0000256" key="2">
    <source>
        <dbReference type="ARBA" id="ARBA00007118"/>
    </source>
</evidence>
<comment type="similarity">
    <text evidence="2">Belongs to the nitroreductase family.</text>
</comment>
<evidence type="ECO:0000256" key="6">
    <source>
        <dbReference type="ARBA" id="ARBA00023002"/>
    </source>
</evidence>
<keyword evidence="6" id="KW-0560">Oxidoreductase</keyword>
<dbReference type="GO" id="GO:0016491">
    <property type="term" value="F:oxidoreductase activity"/>
    <property type="evidence" value="ECO:0007669"/>
    <property type="project" value="UniProtKB-KW"/>
</dbReference>
<evidence type="ECO:0000313" key="8">
    <source>
        <dbReference type="EMBL" id="OGZ05646.1"/>
    </source>
</evidence>
<evidence type="ECO:0000256" key="3">
    <source>
        <dbReference type="ARBA" id="ARBA00022630"/>
    </source>
</evidence>
<gene>
    <name evidence="8" type="ORF">A2845_04800</name>
</gene>
<dbReference type="InterPro" id="IPR000415">
    <property type="entry name" value="Nitroreductase-like"/>
</dbReference>
<evidence type="ECO:0000259" key="7">
    <source>
        <dbReference type="Pfam" id="PF00881"/>
    </source>
</evidence>
<dbReference type="SUPFAM" id="SSF55469">
    <property type="entry name" value="FMN-dependent nitroreductase-like"/>
    <property type="match status" value="1"/>
</dbReference>
<name>A0A1G2CWA5_9BACT</name>
<keyword evidence="3" id="KW-0285">Flavoprotein</keyword>
<dbReference type="PANTHER" id="PTHR43673:SF2">
    <property type="entry name" value="NITROREDUCTASE"/>
    <property type="match status" value="1"/>
</dbReference>
<dbReference type="EMBL" id="MHLI01000008">
    <property type="protein sequence ID" value="OGZ05646.1"/>
    <property type="molecule type" value="Genomic_DNA"/>
</dbReference>
<organism evidence="8 9">
    <name type="scientific">Candidatus Lloydbacteria bacterium RIFCSPHIGHO2_01_FULL_49_22</name>
    <dbReference type="NCBI Taxonomy" id="1798658"/>
    <lineage>
        <taxon>Bacteria</taxon>
        <taxon>Candidatus Lloydiibacteriota</taxon>
    </lineage>
</organism>
<reference evidence="8 9" key="1">
    <citation type="journal article" date="2016" name="Nat. Commun.">
        <title>Thousands of microbial genomes shed light on interconnected biogeochemical processes in an aquifer system.</title>
        <authorList>
            <person name="Anantharaman K."/>
            <person name="Brown C.T."/>
            <person name="Hug L.A."/>
            <person name="Sharon I."/>
            <person name="Castelle C.J."/>
            <person name="Probst A.J."/>
            <person name="Thomas B.C."/>
            <person name="Singh A."/>
            <person name="Wilkins M.J."/>
            <person name="Karaoz U."/>
            <person name="Brodie E.L."/>
            <person name="Williams K.H."/>
            <person name="Hubbard S.S."/>
            <person name="Banfield J.F."/>
        </authorList>
    </citation>
    <scope>NUCLEOTIDE SEQUENCE [LARGE SCALE GENOMIC DNA]</scope>
</reference>
<keyword evidence="5" id="KW-0521">NADP</keyword>
<evidence type="ECO:0000256" key="5">
    <source>
        <dbReference type="ARBA" id="ARBA00022857"/>
    </source>
</evidence>
<evidence type="ECO:0000256" key="4">
    <source>
        <dbReference type="ARBA" id="ARBA00022643"/>
    </source>
</evidence>
<dbReference type="CDD" id="cd02149">
    <property type="entry name" value="NfsB-like"/>
    <property type="match status" value="1"/>
</dbReference>
<sequence>MNNTFLSRLEWRFATKQFDAAKKLTSEQLGELLRAIRLAPSSYGVQPFHVVIVTDPELRKELRIASYDQPQVSDASQLLVFCARTDLTARVDQYFASMTGGDVDALIMTKGYADMMHGALDARTGEVAWASKQAYIALGFGLAAAAELGIDSCPMEGFDPVQVDKILGLPAHIRSVAYMAVGSRAAEPEFPKFRFAEKDLFEYR</sequence>
<accession>A0A1G2CWA5</accession>
<dbReference type="PANTHER" id="PTHR43673">
    <property type="entry name" value="NAD(P)H NITROREDUCTASE YDGI-RELATED"/>
    <property type="match status" value="1"/>
</dbReference>
<dbReference type="InterPro" id="IPR033878">
    <property type="entry name" value="NfsB-like"/>
</dbReference>
<comment type="caution">
    <text evidence="8">The sequence shown here is derived from an EMBL/GenBank/DDBJ whole genome shotgun (WGS) entry which is preliminary data.</text>
</comment>
<proteinExistence type="inferred from homology"/>